<name>A0A1G4KDW4_9SACH</name>
<sequence length="476" mass="53914">MSASEIPGPAADVTAKVKKPGYTNPAFKAMGIPPLRVPSRNWMIFWTVLTVSISGIVYDKRQQKKITEKWCKAVEPLSRGKLDVNEKPRKITVFVAPPPSDYLDTSMTVWRRFVKPVLFSSGLDYEVFTEEKQGLIRAEVAERIRELRRNLLQQETELKRLEGERKLWSRCKNAFSKGINSMRATKEIDEEQEKLLALKFKAEFDLKNLLGVFLKNPDRDLKVVSRDALVSDPVMAGGVICIGRGAYKEYINGIHEGILGPLDPPKKPEPVITEVENQGLETSETNGTSDKDQSPQESFVEIAEDSTEKTVPTNSENTNEAPTNSEETTEVPKPVISPYISPSEYGEAKFPRELTTSKIIRELDTQIPAIFHQPILVLPMHSLSGFLNIPERIYRFYRKRYEADAFCRATASCVLQKARSFEPTIDLDLALAEEADWPEKWVKQGKEKGSEWVSEVRGDERVLKLLHVFEPSTIED</sequence>
<keyword evidence="12" id="KW-0175">Coiled coil</keyword>
<evidence type="ECO:0000256" key="8">
    <source>
        <dbReference type="ARBA" id="ARBA00022989"/>
    </source>
</evidence>
<evidence type="ECO:0000256" key="1">
    <source>
        <dbReference type="ARBA" id="ARBA00004434"/>
    </source>
</evidence>
<evidence type="ECO:0000256" key="11">
    <source>
        <dbReference type="ARBA" id="ARBA00023136"/>
    </source>
</evidence>
<dbReference type="OrthoDB" id="5598305at2759"/>
<evidence type="ECO:0000256" key="9">
    <source>
        <dbReference type="ARBA" id="ARBA00023010"/>
    </source>
</evidence>
<keyword evidence="10" id="KW-0496">Mitochondrion</keyword>
<evidence type="ECO:0000313" key="15">
    <source>
        <dbReference type="Proteomes" id="UP000191144"/>
    </source>
</evidence>
<evidence type="ECO:0000256" key="5">
    <source>
        <dbReference type="ARBA" id="ARBA00022692"/>
    </source>
</evidence>
<keyword evidence="4" id="KW-0813">Transport</keyword>
<keyword evidence="7" id="KW-0653">Protein transport</keyword>
<protein>
    <recommendedName>
        <fullName evidence="3">Mitochondrial import inner membrane translocase subunit TIM54</fullName>
    </recommendedName>
</protein>
<dbReference type="Proteomes" id="UP000191144">
    <property type="component" value="Chromosome H"/>
</dbReference>
<dbReference type="GO" id="GO:0005743">
    <property type="term" value="C:mitochondrial inner membrane"/>
    <property type="evidence" value="ECO:0007669"/>
    <property type="project" value="UniProtKB-SubCell"/>
</dbReference>
<accession>A0A1G4KDW4</accession>
<evidence type="ECO:0000256" key="4">
    <source>
        <dbReference type="ARBA" id="ARBA00022448"/>
    </source>
</evidence>
<keyword evidence="5" id="KW-0812">Transmembrane</keyword>
<dbReference type="GO" id="GO:0015031">
    <property type="term" value="P:protein transport"/>
    <property type="evidence" value="ECO:0007669"/>
    <property type="project" value="UniProtKB-KW"/>
</dbReference>
<keyword evidence="8" id="KW-1133">Transmembrane helix</keyword>
<evidence type="ECO:0000256" key="10">
    <source>
        <dbReference type="ARBA" id="ARBA00023128"/>
    </source>
</evidence>
<dbReference type="PANTHER" id="PTHR12358">
    <property type="entry name" value="SPHINGOSINE KINASE"/>
    <property type="match status" value="1"/>
</dbReference>
<feature type="compositionally biased region" description="Polar residues" evidence="13">
    <location>
        <begin position="279"/>
        <end position="288"/>
    </location>
</feature>
<evidence type="ECO:0000256" key="3">
    <source>
        <dbReference type="ARBA" id="ARBA00020796"/>
    </source>
</evidence>
<keyword evidence="6" id="KW-0999">Mitochondrion inner membrane</keyword>
<gene>
    <name evidence="14" type="ORF">LAME_0H04324G</name>
</gene>
<keyword evidence="15" id="KW-1185">Reference proteome</keyword>
<dbReference type="AlphaFoldDB" id="A0A1G4KDW4"/>
<reference evidence="15" key="1">
    <citation type="submission" date="2016-03" db="EMBL/GenBank/DDBJ databases">
        <authorList>
            <person name="Devillers Hugo."/>
        </authorList>
    </citation>
    <scope>NUCLEOTIDE SEQUENCE [LARGE SCALE GENOMIC DNA]</scope>
</reference>
<feature type="coiled-coil region" evidence="12">
    <location>
        <begin position="137"/>
        <end position="164"/>
    </location>
</feature>
<evidence type="ECO:0000256" key="13">
    <source>
        <dbReference type="SAM" id="MobiDB-lite"/>
    </source>
</evidence>
<keyword evidence="9" id="KW-0811">Translocation</keyword>
<comment type="subcellular location">
    <subcellularLocation>
        <location evidence="1">Mitochondrion inner membrane</location>
        <topology evidence="1">Single-pass membrane protein</topology>
    </subcellularLocation>
</comment>
<dbReference type="EMBL" id="LT598480">
    <property type="protein sequence ID" value="SCV02701.1"/>
    <property type="molecule type" value="Genomic_DNA"/>
</dbReference>
<comment type="similarity">
    <text evidence="2">Belongs to the TIM54 family.</text>
</comment>
<evidence type="ECO:0000256" key="2">
    <source>
        <dbReference type="ARBA" id="ARBA00006355"/>
    </source>
</evidence>
<organism evidence="14 15">
    <name type="scientific">Lachancea meyersii CBS 8951</name>
    <dbReference type="NCBI Taxonomy" id="1266667"/>
    <lineage>
        <taxon>Eukaryota</taxon>
        <taxon>Fungi</taxon>
        <taxon>Dikarya</taxon>
        <taxon>Ascomycota</taxon>
        <taxon>Saccharomycotina</taxon>
        <taxon>Saccharomycetes</taxon>
        <taxon>Saccharomycetales</taxon>
        <taxon>Saccharomycetaceae</taxon>
        <taxon>Lachancea</taxon>
    </lineage>
</organism>
<evidence type="ECO:0000256" key="6">
    <source>
        <dbReference type="ARBA" id="ARBA00022792"/>
    </source>
</evidence>
<dbReference type="Pfam" id="PF11711">
    <property type="entry name" value="Tim54"/>
    <property type="match status" value="1"/>
</dbReference>
<feature type="compositionally biased region" description="Polar residues" evidence="13">
    <location>
        <begin position="309"/>
        <end position="326"/>
    </location>
</feature>
<proteinExistence type="inferred from homology"/>
<keyword evidence="11" id="KW-0472">Membrane</keyword>
<dbReference type="InterPro" id="IPR050187">
    <property type="entry name" value="Lipid_Phosphate_FormReg"/>
</dbReference>
<feature type="region of interest" description="Disordered" evidence="13">
    <location>
        <begin position="279"/>
        <end position="335"/>
    </location>
</feature>
<dbReference type="PANTHER" id="PTHR12358:SF101">
    <property type="entry name" value="MITOCHONDRIAL IMPORT INNER MEMBRANE TRANSLOCASE SUBUNIT TIM54"/>
    <property type="match status" value="1"/>
</dbReference>
<evidence type="ECO:0000256" key="12">
    <source>
        <dbReference type="SAM" id="Coils"/>
    </source>
</evidence>
<evidence type="ECO:0000313" key="14">
    <source>
        <dbReference type="EMBL" id="SCV02701.1"/>
    </source>
</evidence>
<evidence type="ECO:0000256" key="7">
    <source>
        <dbReference type="ARBA" id="ARBA00022927"/>
    </source>
</evidence>
<dbReference type="InterPro" id="IPR021056">
    <property type="entry name" value="Mt_import_IM_translocase_Tim54"/>
</dbReference>